<evidence type="ECO:0000313" key="2">
    <source>
        <dbReference type="Proteomes" id="UP001058974"/>
    </source>
</evidence>
<accession>A0A9D4YK79</accession>
<organism evidence="1 2">
    <name type="scientific">Pisum sativum</name>
    <name type="common">Garden pea</name>
    <name type="synonym">Lathyrus oleraceus</name>
    <dbReference type="NCBI Taxonomy" id="3888"/>
    <lineage>
        <taxon>Eukaryota</taxon>
        <taxon>Viridiplantae</taxon>
        <taxon>Streptophyta</taxon>
        <taxon>Embryophyta</taxon>
        <taxon>Tracheophyta</taxon>
        <taxon>Spermatophyta</taxon>
        <taxon>Magnoliopsida</taxon>
        <taxon>eudicotyledons</taxon>
        <taxon>Gunneridae</taxon>
        <taxon>Pentapetalae</taxon>
        <taxon>rosids</taxon>
        <taxon>fabids</taxon>
        <taxon>Fabales</taxon>
        <taxon>Fabaceae</taxon>
        <taxon>Papilionoideae</taxon>
        <taxon>50 kb inversion clade</taxon>
        <taxon>NPAAA clade</taxon>
        <taxon>Hologalegina</taxon>
        <taxon>IRL clade</taxon>
        <taxon>Fabeae</taxon>
        <taxon>Lathyrus</taxon>
    </lineage>
</organism>
<dbReference type="AlphaFoldDB" id="A0A9D4YK79"/>
<evidence type="ECO:0000313" key="1">
    <source>
        <dbReference type="EMBL" id="KAI5439939.1"/>
    </source>
</evidence>
<protein>
    <submittedName>
        <fullName evidence="1">Uncharacterized protein</fullName>
    </submittedName>
</protein>
<dbReference type="EMBL" id="JAMSHJ010000002">
    <property type="protein sequence ID" value="KAI5439939.1"/>
    <property type="molecule type" value="Genomic_DNA"/>
</dbReference>
<keyword evidence="2" id="KW-1185">Reference proteome</keyword>
<comment type="caution">
    <text evidence="1">The sequence shown here is derived from an EMBL/GenBank/DDBJ whole genome shotgun (WGS) entry which is preliminary data.</text>
</comment>
<dbReference type="Gramene" id="Psat02G0534000-T2">
    <property type="protein sequence ID" value="KAI5439939.1"/>
    <property type="gene ID" value="KIW84_025340"/>
</dbReference>
<sequence length="108" mass="12082">MLAVFTSFNNYMGNCVVKSHSHVKEDDSLHQDVEFASGKVHLINTKESWDQKLEQARGDGKMVTFTLFFISSTKLSNVISTPIAIFLCCSVSCSTGYCKFQCDVVWSL</sequence>
<gene>
    <name evidence="1" type="ORF">KIW84_025340</name>
</gene>
<reference evidence="1 2" key="1">
    <citation type="journal article" date="2022" name="Nat. Genet.">
        <title>Improved pea reference genome and pan-genome highlight genomic features and evolutionary characteristics.</title>
        <authorList>
            <person name="Yang T."/>
            <person name="Liu R."/>
            <person name="Luo Y."/>
            <person name="Hu S."/>
            <person name="Wang D."/>
            <person name="Wang C."/>
            <person name="Pandey M.K."/>
            <person name="Ge S."/>
            <person name="Xu Q."/>
            <person name="Li N."/>
            <person name="Li G."/>
            <person name="Huang Y."/>
            <person name="Saxena R.K."/>
            <person name="Ji Y."/>
            <person name="Li M."/>
            <person name="Yan X."/>
            <person name="He Y."/>
            <person name="Liu Y."/>
            <person name="Wang X."/>
            <person name="Xiang C."/>
            <person name="Varshney R.K."/>
            <person name="Ding H."/>
            <person name="Gao S."/>
            <person name="Zong X."/>
        </authorList>
    </citation>
    <scope>NUCLEOTIDE SEQUENCE [LARGE SCALE GENOMIC DNA]</scope>
    <source>
        <strain evidence="1 2">cv. Zhongwan 6</strain>
    </source>
</reference>
<name>A0A9D4YK79_PEA</name>
<dbReference type="Proteomes" id="UP001058974">
    <property type="component" value="Chromosome 2"/>
</dbReference>
<proteinExistence type="predicted"/>